<accession>A0A284VIG1</accession>
<dbReference type="Pfam" id="PF00515">
    <property type="entry name" value="TPR_1"/>
    <property type="match status" value="2"/>
</dbReference>
<dbReference type="OrthoDB" id="115601at2157"/>
<sequence>MPVKNSKIGKLINKGERHFKNKQFEDALSIFDLCLKIDRRNEKLWEYKAFALYELNRIDEAYECLEQIKDINPEKMRWLDEIRKIPEIQRCDKLMEDASMLIADQQFEKAIACYKEVIKSDPVCTDAYMNTGICYDYLGDYSSALDFFNMTLELYPLYPKAWLNKAITYQHMRDIDEALNCYEKATDLDKNYSLAYYNKGVLLMEMGNYRVALESFTKALETDPENENARYNAEICINWILNRKVIK</sequence>
<proteinExistence type="predicted"/>
<feature type="repeat" description="TPR" evidence="3">
    <location>
        <begin position="159"/>
        <end position="192"/>
    </location>
</feature>
<dbReference type="PANTHER" id="PTHR44943">
    <property type="entry name" value="CELLULOSE SYNTHASE OPERON PROTEIN C"/>
    <property type="match status" value="1"/>
</dbReference>
<evidence type="ECO:0000256" key="1">
    <source>
        <dbReference type="ARBA" id="ARBA00022737"/>
    </source>
</evidence>
<evidence type="ECO:0000256" key="3">
    <source>
        <dbReference type="PROSITE-ProRule" id="PRU00339"/>
    </source>
</evidence>
<evidence type="ECO:0000313" key="4">
    <source>
        <dbReference type="EMBL" id="SNQ59056.1"/>
    </source>
</evidence>
<gene>
    <name evidence="4" type="ORF">MNV_1050016</name>
</gene>
<keyword evidence="2 3" id="KW-0802">TPR repeat</keyword>
<dbReference type="InterPro" id="IPR011990">
    <property type="entry name" value="TPR-like_helical_dom_sf"/>
</dbReference>
<keyword evidence="1" id="KW-0677">Repeat</keyword>
<dbReference type="InterPro" id="IPR019734">
    <property type="entry name" value="TPR_rpt"/>
</dbReference>
<feature type="repeat" description="TPR" evidence="3">
    <location>
        <begin position="125"/>
        <end position="158"/>
    </location>
</feature>
<dbReference type="EMBL" id="FZMP01000008">
    <property type="protein sequence ID" value="SNQ59056.1"/>
    <property type="molecule type" value="Genomic_DNA"/>
</dbReference>
<dbReference type="Gene3D" id="1.25.40.10">
    <property type="entry name" value="Tetratricopeptide repeat domain"/>
    <property type="match status" value="2"/>
</dbReference>
<reference evidence="5" key="1">
    <citation type="submission" date="2017-06" db="EMBL/GenBank/DDBJ databases">
        <authorList>
            <person name="Cremers G."/>
        </authorList>
    </citation>
    <scope>NUCLEOTIDE SEQUENCE [LARGE SCALE GENOMIC DNA]</scope>
</reference>
<keyword evidence="5" id="KW-1185">Reference proteome</keyword>
<dbReference type="Pfam" id="PF13181">
    <property type="entry name" value="TPR_8"/>
    <property type="match status" value="1"/>
</dbReference>
<dbReference type="SUPFAM" id="SSF48452">
    <property type="entry name" value="TPR-like"/>
    <property type="match status" value="1"/>
</dbReference>
<dbReference type="Proteomes" id="UP000218615">
    <property type="component" value="Unassembled WGS sequence"/>
</dbReference>
<evidence type="ECO:0000313" key="5">
    <source>
        <dbReference type="Proteomes" id="UP000218615"/>
    </source>
</evidence>
<protein>
    <submittedName>
        <fullName evidence="4">Uncharacterized protein</fullName>
    </submittedName>
</protein>
<organism evidence="4 5">
    <name type="scientific">Candidatus Methanoperedens nitratireducens</name>
    <dbReference type="NCBI Taxonomy" id="1392998"/>
    <lineage>
        <taxon>Archaea</taxon>
        <taxon>Methanobacteriati</taxon>
        <taxon>Methanobacteriota</taxon>
        <taxon>Stenosarchaea group</taxon>
        <taxon>Methanomicrobia</taxon>
        <taxon>Methanosarcinales</taxon>
        <taxon>ANME-2 cluster</taxon>
        <taxon>Candidatus Methanoperedentaceae</taxon>
        <taxon>Candidatus Methanoperedens</taxon>
    </lineage>
</organism>
<dbReference type="InterPro" id="IPR051685">
    <property type="entry name" value="Ycf3/AcsC/BcsC/TPR_MFPF"/>
</dbReference>
<dbReference type="Pfam" id="PF13174">
    <property type="entry name" value="TPR_6"/>
    <property type="match status" value="1"/>
</dbReference>
<evidence type="ECO:0000256" key="2">
    <source>
        <dbReference type="ARBA" id="ARBA00022803"/>
    </source>
</evidence>
<dbReference type="RefSeq" id="WP_096203460.1">
    <property type="nucleotide sequence ID" value="NZ_FZMP01000008.1"/>
</dbReference>
<dbReference type="PANTHER" id="PTHR44943:SF4">
    <property type="entry name" value="TPR REPEAT-CONTAINING PROTEIN MJ0798"/>
    <property type="match status" value="1"/>
</dbReference>
<name>A0A284VIG1_9EURY</name>
<dbReference type="SMART" id="SM00028">
    <property type="entry name" value="TPR"/>
    <property type="match status" value="6"/>
</dbReference>
<dbReference type="PROSITE" id="PS50005">
    <property type="entry name" value="TPR"/>
    <property type="match status" value="3"/>
</dbReference>
<dbReference type="AlphaFoldDB" id="A0A284VIG1"/>
<dbReference type="Pfam" id="PF14559">
    <property type="entry name" value="TPR_19"/>
    <property type="match status" value="1"/>
</dbReference>
<dbReference type="PROSITE" id="PS50293">
    <property type="entry name" value="TPR_REGION"/>
    <property type="match status" value="2"/>
</dbReference>
<feature type="repeat" description="TPR" evidence="3">
    <location>
        <begin position="193"/>
        <end position="226"/>
    </location>
</feature>